<dbReference type="PANTHER" id="PTHR30267">
    <property type="entry name" value="PROTEIN KINASE PRKA"/>
    <property type="match status" value="1"/>
</dbReference>
<dbReference type="RefSeq" id="WP_090662572.1">
    <property type="nucleotide sequence ID" value="NZ_FOXQ01000016.1"/>
</dbReference>
<gene>
    <name evidence="1" type="ORF">SAMN05444277_11611</name>
</gene>
<dbReference type="Proteomes" id="UP000199031">
    <property type="component" value="Unassembled WGS sequence"/>
</dbReference>
<organism evidence="1 2">
    <name type="scientific">Parafilimonas terrae</name>
    <dbReference type="NCBI Taxonomy" id="1465490"/>
    <lineage>
        <taxon>Bacteria</taxon>
        <taxon>Pseudomonadati</taxon>
        <taxon>Bacteroidota</taxon>
        <taxon>Chitinophagia</taxon>
        <taxon>Chitinophagales</taxon>
        <taxon>Chitinophagaceae</taxon>
        <taxon>Parafilimonas</taxon>
    </lineage>
</organism>
<proteinExistence type="predicted"/>
<accession>A0A1I5Z2X2</accession>
<name>A0A1I5Z2X2_9BACT</name>
<evidence type="ECO:0000313" key="2">
    <source>
        <dbReference type="Proteomes" id="UP000199031"/>
    </source>
</evidence>
<dbReference type="AlphaFoldDB" id="A0A1I5Z2X2"/>
<dbReference type="PANTHER" id="PTHR30267:SF2">
    <property type="entry name" value="PROTEIN PRKA"/>
    <property type="match status" value="1"/>
</dbReference>
<dbReference type="OrthoDB" id="9760760at2"/>
<keyword evidence="2" id="KW-1185">Reference proteome</keyword>
<dbReference type="InterPro" id="IPR027417">
    <property type="entry name" value="P-loop_NTPase"/>
</dbReference>
<evidence type="ECO:0000313" key="1">
    <source>
        <dbReference type="EMBL" id="SFQ50819.1"/>
    </source>
</evidence>
<dbReference type="STRING" id="1465490.SAMN05444277_11611"/>
<sequence>MNIDKIKTLGELKRSGYKSISVKDEIRKNLIESIRNKENTFKGIIGYEDSVIPDTERALLSRHNILFLGLRGQAKTRMARQMTDLLDEYIPVIAGSEVNDDPLHPLSKYAKDLIAEHADETPITWLHRSERYGEKLATPDVSVADLIGDIDPIKAANLRLSFADERVIHYGIIPRSNRSIFVINEIPDLQARIQVALFNILEEGDIQIRGFKLRMPLDILFVFTANPEDYTNRGSIVTPLKDRIQSQILTHYPKTIETSLEITEQEADILEDQKSLITISDLVKRLIEQVAFEARNNEYVDKKSGVSARLPIAAMENAYSSAERRSIRNNEQHTQIWISDLVGIIPSITGKIELVYEGEQEGPYQVAVNLLDKAIRSQFITYFPNPETLKKRRTTGKASQAERENDNPYKAITKWFDAGNHIDVMVDAKDADKINALYKVDGLYGFVKKYFPHANEKENALLMEFVLHGLAAYSLISKKVIEGKIEFKDLIGSMMNLGQMNYNDDDDDLNDDNFR</sequence>
<reference evidence="1 2" key="1">
    <citation type="submission" date="2016-10" db="EMBL/GenBank/DDBJ databases">
        <authorList>
            <person name="de Groot N.N."/>
        </authorList>
    </citation>
    <scope>NUCLEOTIDE SEQUENCE [LARGE SCALE GENOMIC DNA]</scope>
    <source>
        <strain evidence="1 2">DSM 28286</strain>
    </source>
</reference>
<dbReference type="GO" id="GO:0004672">
    <property type="term" value="F:protein kinase activity"/>
    <property type="evidence" value="ECO:0007669"/>
    <property type="project" value="TreeGrafter"/>
</dbReference>
<dbReference type="Gene3D" id="3.40.50.300">
    <property type="entry name" value="P-loop containing nucleotide triphosphate hydrolases"/>
    <property type="match status" value="1"/>
</dbReference>
<dbReference type="SUPFAM" id="SSF52540">
    <property type="entry name" value="P-loop containing nucleoside triphosphate hydrolases"/>
    <property type="match status" value="1"/>
</dbReference>
<dbReference type="EMBL" id="FOXQ01000016">
    <property type="protein sequence ID" value="SFQ50819.1"/>
    <property type="molecule type" value="Genomic_DNA"/>
</dbReference>
<protein>
    <submittedName>
        <fullName evidence="1">Magnesium chelatase subunit I</fullName>
    </submittedName>
</protein>